<evidence type="ECO:0000259" key="3">
    <source>
        <dbReference type="PROSITE" id="PS51263"/>
    </source>
</evidence>
<dbReference type="Pfam" id="PF00241">
    <property type="entry name" value="Cofilin_ADF"/>
    <property type="match status" value="1"/>
</dbReference>
<dbReference type="OMA" id="KSKEYRY"/>
<organism evidence="4 5">
    <name type="scientific">Drosophila busckii</name>
    <name type="common">Fruit fly</name>
    <dbReference type="NCBI Taxonomy" id="30019"/>
    <lineage>
        <taxon>Eukaryota</taxon>
        <taxon>Metazoa</taxon>
        <taxon>Ecdysozoa</taxon>
        <taxon>Arthropoda</taxon>
        <taxon>Hexapoda</taxon>
        <taxon>Insecta</taxon>
        <taxon>Pterygota</taxon>
        <taxon>Neoptera</taxon>
        <taxon>Endopterygota</taxon>
        <taxon>Diptera</taxon>
        <taxon>Brachycera</taxon>
        <taxon>Muscomorpha</taxon>
        <taxon>Ephydroidea</taxon>
        <taxon>Drosophilidae</taxon>
        <taxon>Drosophila</taxon>
    </lineage>
</organism>
<sequence length="146" mass="17555">MSIVRCSSNCIELYEATRKSKQYRYIIYRIVSDAFIDVEYVGAREQNYEDFLAQLMRGGADECRYGLYDLEYTQFCEITQKQRQRERLVLLCWCPAEAKPKWKIQYLSYLRPFMDHLKGIQHYKTAREPYEITRQAVERYFGAVVK</sequence>
<keyword evidence="2" id="KW-0009">Actin-binding</keyword>
<dbReference type="PANTHER" id="PTHR11913">
    <property type="entry name" value="COFILIN-RELATED"/>
    <property type="match status" value="1"/>
</dbReference>
<dbReference type="EMBL" id="CP012525">
    <property type="protein sequence ID" value="ALC44555.1"/>
    <property type="molecule type" value="Genomic_DNA"/>
</dbReference>
<accession>A0A0M4EQJ6</accession>
<dbReference type="Gene3D" id="3.40.20.10">
    <property type="entry name" value="Severin"/>
    <property type="match status" value="1"/>
</dbReference>
<gene>
    <name evidence="4" type="ORF">Dbus_chr3Lg1721</name>
</gene>
<dbReference type="GO" id="GO:0015629">
    <property type="term" value="C:actin cytoskeleton"/>
    <property type="evidence" value="ECO:0007669"/>
    <property type="project" value="InterPro"/>
</dbReference>
<dbReference type="SMART" id="SM00102">
    <property type="entry name" value="ADF"/>
    <property type="match status" value="1"/>
</dbReference>
<dbReference type="SUPFAM" id="SSF55753">
    <property type="entry name" value="Actin depolymerizing proteins"/>
    <property type="match status" value="1"/>
</dbReference>
<dbReference type="GO" id="GO:0030042">
    <property type="term" value="P:actin filament depolymerization"/>
    <property type="evidence" value="ECO:0007669"/>
    <property type="project" value="InterPro"/>
</dbReference>
<name>A0A0M4EQJ6_DROBS</name>
<evidence type="ECO:0000256" key="2">
    <source>
        <dbReference type="ARBA" id="ARBA00023203"/>
    </source>
</evidence>
<dbReference type="OrthoDB" id="10249245at2759"/>
<feature type="domain" description="ADF-H" evidence="3">
    <location>
        <begin position="1"/>
        <end position="142"/>
    </location>
</feature>
<dbReference type="CDD" id="cd11286">
    <property type="entry name" value="ADF_cofilin_like"/>
    <property type="match status" value="1"/>
</dbReference>
<proteinExistence type="inferred from homology"/>
<dbReference type="PROSITE" id="PS51263">
    <property type="entry name" value="ADF_H"/>
    <property type="match status" value="1"/>
</dbReference>
<dbReference type="AlphaFoldDB" id="A0A0M4EQJ6"/>
<keyword evidence="5" id="KW-1185">Reference proteome</keyword>
<dbReference type="InterPro" id="IPR029006">
    <property type="entry name" value="ADF-H/Gelsolin-like_dom_sf"/>
</dbReference>
<comment type="similarity">
    <text evidence="1">Belongs to the actin-binding proteins ADF family.</text>
</comment>
<dbReference type="GO" id="GO:0003779">
    <property type="term" value="F:actin binding"/>
    <property type="evidence" value="ECO:0007669"/>
    <property type="project" value="UniProtKB-KW"/>
</dbReference>
<evidence type="ECO:0000256" key="1">
    <source>
        <dbReference type="ARBA" id="ARBA00006844"/>
    </source>
</evidence>
<dbReference type="InterPro" id="IPR002108">
    <property type="entry name" value="ADF-H"/>
</dbReference>
<dbReference type="InterPro" id="IPR017904">
    <property type="entry name" value="ADF/Cofilin"/>
</dbReference>
<reference evidence="4 5" key="1">
    <citation type="submission" date="2015-08" db="EMBL/GenBank/DDBJ databases">
        <title>Ancestral chromatin configuration constrains chromatin evolution on differentiating sex chromosomes in Drosophila.</title>
        <authorList>
            <person name="Zhou Q."/>
            <person name="Bachtrog D."/>
        </authorList>
    </citation>
    <scope>NUCLEOTIDE SEQUENCE [LARGE SCALE GENOMIC DNA]</scope>
    <source>
        <tissue evidence="4">Whole larvae</tissue>
    </source>
</reference>
<evidence type="ECO:0000313" key="5">
    <source>
        <dbReference type="Proteomes" id="UP000494163"/>
    </source>
</evidence>
<dbReference type="Proteomes" id="UP000494163">
    <property type="component" value="Chromosome 3L"/>
</dbReference>
<protein>
    <submittedName>
        <fullName evidence="4">CG6873</fullName>
    </submittedName>
</protein>
<dbReference type="STRING" id="30019.A0A0M4EQJ6"/>
<evidence type="ECO:0000313" key="4">
    <source>
        <dbReference type="EMBL" id="ALC44555.1"/>
    </source>
</evidence>